<keyword evidence="1" id="KW-1133">Transmembrane helix</keyword>
<feature type="transmembrane region" description="Helical" evidence="1">
    <location>
        <begin position="97"/>
        <end position="115"/>
    </location>
</feature>
<proteinExistence type="predicted"/>
<dbReference type="AlphaFoldDB" id="A0A0F9R5K2"/>
<comment type="caution">
    <text evidence="2">The sequence shown here is derived from an EMBL/GenBank/DDBJ whole genome shotgun (WGS) entry which is preliminary data.</text>
</comment>
<keyword evidence="1" id="KW-0812">Transmembrane</keyword>
<feature type="transmembrane region" description="Helical" evidence="1">
    <location>
        <begin position="121"/>
        <end position="138"/>
    </location>
</feature>
<organism evidence="2">
    <name type="scientific">marine sediment metagenome</name>
    <dbReference type="NCBI Taxonomy" id="412755"/>
    <lineage>
        <taxon>unclassified sequences</taxon>
        <taxon>metagenomes</taxon>
        <taxon>ecological metagenomes</taxon>
    </lineage>
</organism>
<evidence type="ECO:0000256" key="1">
    <source>
        <dbReference type="SAM" id="Phobius"/>
    </source>
</evidence>
<reference evidence="2" key="1">
    <citation type="journal article" date="2015" name="Nature">
        <title>Complex archaea that bridge the gap between prokaryotes and eukaryotes.</title>
        <authorList>
            <person name="Spang A."/>
            <person name="Saw J.H."/>
            <person name="Jorgensen S.L."/>
            <person name="Zaremba-Niedzwiedzka K."/>
            <person name="Martijn J."/>
            <person name="Lind A.E."/>
            <person name="van Eijk R."/>
            <person name="Schleper C."/>
            <person name="Guy L."/>
            <person name="Ettema T.J."/>
        </authorList>
    </citation>
    <scope>NUCLEOTIDE SEQUENCE</scope>
</reference>
<protein>
    <submittedName>
        <fullName evidence="2">Uncharacterized protein</fullName>
    </submittedName>
</protein>
<feature type="transmembrane region" description="Helical" evidence="1">
    <location>
        <begin position="7"/>
        <end position="26"/>
    </location>
</feature>
<dbReference type="EMBL" id="LAZR01004000">
    <property type="protein sequence ID" value="KKN12723.1"/>
    <property type="molecule type" value="Genomic_DNA"/>
</dbReference>
<sequence length="142" mass="15373">MAQFNDIFKNFAILSLMMIGLLGFVVNVQQDNNAPDPIIDNLLFNNTLSKLVSNVTALESESSTQGDLFYGEKPVPGAGSILLFTIVSFGKTFSNVLFGLFVILLNLPIIVLGISPTVSSTLWSLLTVLTVTAIWGLYKWGG</sequence>
<gene>
    <name evidence="2" type="ORF">LCGC14_1013590</name>
</gene>
<accession>A0A0F9R5K2</accession>
<evidence type="ECO:0000313" key="2">
    <source>
        <dbReference type="EMBL" id="KKN12723.1"/>
    </source>
</evidence>
<name>A0A0F9R5K2_9ZZZZ</name>
<keyword evidence="1" id="KW-0472">Membrane</keyword>